<dbReference type="EMBL" id="SZQL01000001">
    <property type="protein sequence ID" value="TKK71993.1"/>
    <property type="molecule type" value="Genomic_DNA"/>
</dbReference>
<sequence length="683" mass="77982">MNKRTRRILLFSIACLLFFSELKAGSIVLHTRDAVAWLPQQTIQGTLVDFTTKTITVHHDTTAFTITVNNDNSFSFSLTLHDDDNHIWVHANDGNNRVISDTVTLQLGYHPTPVIKPYAVIQNNTAVLHASIILNPWKPLQYHWTDDENNPAPVTISNANDSLAYIQIPDANGIYYFHLTIVSGKDTARFKTFITRDEKELQAFNIDSMYAAWINDAVIYEITPHAFVKHSSYDDITAKLPEIKALGVNTIWLQPVFKTHGGGQGYDIVDYFSLRDDLGSETQLQQLIQTAKSLKLRVLFDFVPNHTSIHHPYAQDCVRYKTGSHYYNFYQHTSDGVLYSSNYHTDENSFVYYFWKDLVNLNYDNAEVQQWVIEACKYWVKKLDIDGYRFDAVWGVNARKPDFGKRLQLELKVIKPELLLLAEDKGAMTSTYTKGFDVAYDWTSDTNWVSHWSWQYKYAPQENPVIFNFPHAKKRGDMLRKALFNNGDSAHPRLYFIENNDLPRFITSLHLSRTKMATALLFALPGIPLIYNGQEAGITTMPSKAAPTFRADESIQAQDKDGLFRFHQQLAAIRAAHPCLRNQAMQKISLTPAATMVAFHRGDEQEDIVTVINMDVSARNAILDLHKVLKKEGNTLTLTDLITKEVFSYKNMNLKKIKVPVNGYCTRIFLVGSMQENGKPVIE</sequence>
<dbReference type="InterPro" id="IPR013780">
    <property type="entry name" value="Glyco_hydro_b"/>
</dbReference>
<keyword evidence="1" id="KW-0732">Signal</keyword>
<feature type="chain" id="PRO_5020316134" description="Glycosyl hydrolase family 13 catalytic domain-containing protein" evidence="1">
    <location>
        <begin position="25"/>
        <end position="683"/>
    </location>
</feature>
<dbReference type="SUPFAM" id="SSF51445">
    <property type="entry name" value="(Trans)glycosidases"/>
    <property type="match status" value="1"/>
</dbReference>
<feature type="domain" description="Glycosyl hydrolase family 13 catalytic" evidence="2">
    <location>
        <begin position="221"/>
        <end position="574"/>
    </location>
</feature>
<dbReference type="InterPro" id="IPR017853">
    <property type="entry name" value="GH"/>
</dbReference>
<feature type="signal peptide" evidence="1">
    <location>
        <begin position="1"/>
        <end position="24"/>
    </location>
</feature>
<dbReference type="InterPro" id="IPR013783">
    <property type="entry name" value="Ig-like_fold"/>
</dbReference>
<evidence type="ECO:0000256" key="1">
    <source>
        <dbReference type="SAM" id="SignalP"/>
    </source>
</evidence>
<dbReference type="Gene3D" id="3.20.20.80">
    <property type="entry name" value="Glycosidases"/>
    <property type="match status" value="1"/>
</dbReference>
<dbReference type="Proteomes" id="UP000305848">
    <property type="component" value="Unassembled WGS sequence"/>
</dbReference>
<accession>A0A4V5UVA4</accession>
<evidence type="ECO:0000259" key="2">
    <source>
        <dbReference type="SMART" id="SM00642"/>
    </source>
</evidence>
<reference evidence="3 4" key="1">
    <citation type="submission" date="2019-05" db="EMBL/GenBank/DDBJ databases">
        <title>Panacibacter sp. strain 17mud1-8 Genome sequencing and assembly.</title>
        <authorList>
            <person name="Chhetri G."/>
        </authorList>
    </citation>
    <scope>NUCLEOTIDE SEQUENCE [LARGE SCALE GENOMIC DNA]</scope>
    <source>
        <strain evidence="3 4">17mud1-8</strain>
    </source>
</reference>
<dbReference type="AlphaFoldDB" id="A0A4V5UVA4"/>
<comment type="caution">
    <text evidence="3">The sequence shown here is derived from an EMBL/GenBank/DDBJ whole genome shotgun (WGS) entry which is preliminary data.</text>
</comment>
<dbReference type="Gene3D" id="2.60.40.1180">
    <property type="entry name" value="Golgi alpha-mannosidase II"/>
    <property type="match status" value="1"/>
</dbReference>
<gene>
    <name evidence="3" type="ORF">FC093_02995</name>
</gene>
<name>A0A4V5UVA4_9BACT</name>
<dbReference type="Gene3D" id="2.60.40.10">
    <property type="entry name" value="Immunoglobulins"/>
    <property type="match status" value="1"/>
</dbReference>
<dbReference type="Pfam" id="PF09136">
    <property type="entry name" value="Glucodextran_B"/>
    <property type="match status" value="1"/>
</dbReference>
<proteinExistence type="predicted"/>
<organism evidence="3 4">
    <name type="scientific">Ilyomonas limi</name>
    <dbReference type="NCBI Taxonomy" id="2575867"/>
    <lineage>
        <taxon>Bacteria</taxon>
        <taxon>Pseudomonadati</taxon>
        <taxon>Bacteroidota</taxon>
        <taxon>Chitinophagia</taxon>
        <taxon>Chitinophagales</taxon>
        <taxon>Chitinophagaceae</taxon>
        <taxon>Ilyomonas</taxon>
    </lineage>
</organism>
<keyword evidence="4" id="KW-1185">Reference proteome</keyword>
<dbReference type="OrthoDB" id="9806009at2"/>
<dbReference type="SMART" id="SM00642">
    <property type="entry name" value="Aamy"/>
    <property type="match status" value="1"/>
</dbReference>
<protein>
    <recommendedName>
        <fullName evidence="2">Glycosyl hydrolase family 13 catalytic domain-containing protein</fullName>
    </recommendedName>
</protein>
<evidence type="ECO:0000313" key="3">
    <source>
        <dbReference type="EMBL" id="TKK71993.1"/>
    </source>
</evidence>
<dbReference type="InterPro" id="IPR006047">
    <property type="entry name" value="GH13_cat_dom"/>
</dbReference>
<dbReference type="Pfam" id="PF00128">
    <property type="entry name" value="Alpha-amylase"/>
    <property type="match status" value="1"/>
</dbReference>
<dbReference type="RefSeq" id="WP_137260233.1">
    <property type="nucleotide sequence ID" value="NZ_SZQL01000001.1"/>
</dbReference>
<dbReference type="PANTHER" id="PTHR10357">
    <property type="entry name" value="ALPHA-AMYLASE FAMILY MEMBER"/>
    <property type="match status" value="1"/>
</dbReference>
<evidence type="ECO:0000313" key="4">
    <source>
        <dbReference type="Proteomes" id="UP000305848"/>
    </source>
</evidence>
<dbReference type="GO" id="GO:0005975">
    <property type="term" value="P:carbohydrate metabolic process"/>
    <property type="evidence" value="ECO:0007669"/>
    <property type="project" value="InterPro"/>
</dbReference>